<dbReference type="AlphaFoldDB" id="A0A3Q1F597"/>
<accession>A0A3Q1F597</accession>
<dbReference type="SMART" id="SM00335">
    <property type="entry name" value="ANX"/>
    <property type="match status" value="4"/>
</dbReference>
<dbReference type="GO" id="GO:0005737">
    <property type="term" value="C:cytoplasm"/>
    <property type="evidence" value="ECO:0007669"/>
    <property type="project" value="TreeGrafter"/>
</dbReference>
<dbReference type="InParanoid" id="A0A3Q1F597"/>
<name>A0A3Q1F597_9TELE</name>
<dbReference type="SUPFAM" id="SSF47874">
    <property type="entry name" value="Annexin"/>
    <property type="match status" value="1"/>
</dbReference>
<dbReference type="InterPro" id="IPR037104">
    <property type="entry name" value="Annexin_sf"/>
</dbReference>
<keyword evidence="8" id="KW-1185">Reference proteome</keyword>
<dbReference type="InterPro" id="IPR018502">
    <property type="entry name" value="Annexin_repeat"/>
</dbReference>
<comment type="similarity">
    <text evidence="1 6">Belongs to the annexin family.</text>
</comment>
<dbReference type="Pfam" id="PF00191">
    <property type="entry name" value="Annexin"/>
    <property type="match status" value="4"/>
</dbReference>
<dbReference type="InterPro" id="IPR018252">
    <property type="entry name" value="Annexin_repeat_CS"/>
</dbReference>
<dbReference type="FunFam" id="1.10.220.10:FF:000002">
    <property type="entry name" value="Annexin"/>
    <property type="match status" value="1"/>
</dbReference>
<evidence type="ECO:0000256" key="3">
    <source>
        <dbReference type="ARBA" id="ARBA00022837"/>
    </source>
</evidence>
<protein>
    <recommendedName>
        <fullName evidence="6">Annexin</fullName>
    </recommendedName>
</protein>
<dbReference type="PROSITE" id="PS00223">
    <property type="entry name" value="ANNEXIN_1"/>
    <property type="match status" value="2"/>
</dbReference>
<dbReference type="Gene3D" id="1.10.220.10">
    <property type="entry name" value="Annexin"/>
    <property type="match status" value="4"/>
</dbReference>
<dbReference type="PRINTS" id="PR00196">
    <property type="entry name" value="ANNEXIN"/>
</dbReference>
<dbReference type="PANTHER" id="PTHR10502:SF96">
    <property type="entry name" value="ANNEXIN"/>
    <property type="match status" value="1"/>
</dbReference>
<evidence type="ECO:0000256" key="2">
    <source>
        <dbReference type="ARBA" id="ARBA00022737"/>
    </source>
</evidence>
<keyword evidence="4 6" id="KW-0041">Annexin</keyword>
<dbReference type="PROSITE" id="PS51897">
    <property type="entry name" value="ANNEXIN_2"/>
    <property type="match status" value="4"/>
</dbReference>
<evidence type="ECO:0000256" key="1">
    <source>
        <dbReference type="ARBA" id="ARBA00007831"/>
    </source>
</evidence>
<dbReference type="GO" id="GO:0005634">
    <property type="term" value="C:nucleus"/>
    <property type="evidence" value="ECO:0007669"/>
    <property type="project" value="TreeGrafter"/>
</dbReference>
<dbReference type="FunFam" id="1.10.220.10:FF:000001">
    <property type="entry name" value="Annexin"/>
    <property type="match status" value="1"/>
</dbReference>
<organism evidence="7 8">
    <name type="scientific">Acanthochromis polyacanthus</name>
    <name type="common">spiny chromis</name>
    <dbReference type="NCBI Taxonomy" id="80966"/>
    <lineage>
        <taxon>Eukaryota</taxon>
        <taxon>Metazoa</taxon>
        <taxon>Chordata</taxon>
        <taxon>Craniata</taxon>
        <taxon>Vertebrata</taxon>
        <taxon>Euteleostomi</taxon>
        <taxon>Actinopterygii</taxon>
        <taxon>Neopterygii</taxon>
        <taxon>Teleostei</taxon>
        <taxon>Neoteleostei</taxon>
        <taxon>Acanthomorphata</taxon>
        <taxon>Ovalentaria</taxon>
        <taxon>Pomacentridae</taxon>
        <taxon>Acanthochromis</taxon>
    </lineage>
</organism>
<dbReference type="FunFam" id="1.10.220.10:FF:000003">
    <property type="entry name" value="Annexin"/>
    <property type="match status" value="1"/>
</dbReference>
<dbReference type="GO" id="GO:0012506">
    <property type="term" value="C:vesicle membrane"/>
    <property type="evidence" value="ECO:0007669"/>
    <property type="project" value="TreeGrafter"/>
</dbReference>
<evidence type="ECO:0000313" key="8">
    <source>
        <dbReference type="Proteomes" id="UP000257200"/>
    </source>
</evidence>
<dbReference type="Proteomes" id="UP000257200">
    <property type="component" value="Unplaced"/>
</dbReference>
<dbReference type="GO" id="GO:0001786">
    <property type="term" value="F:phosphatidylserine binding"/>
    <property type="evidence" value="ECO:0007669"/>
    <property type="project" value="TreeGrafter"/>
</dbReference>
<dbReference type="Ensembl" id="ENSAPOT00000019029.1">
    <property type="protein sequence ID" value="ENSAPOP00000011454.1"/>
    <property type="gene ID" value="ENSAPOG00000014026.1"/>
</dbReference>
<keyword evidence="2 6" id="KW-0677">Repeat</keyword>
<reference evidence="7" key="1">
    <citation type="submission" date="2025-08" db="UniProtKB">
        <authorList>
            <consortium name="Ensembl"/>
        </authorList>
    </citation>
    <scope>IDENTIFICATION</scope>
</reference>
<dbReference type="GO" id="GO:0005544">
    <property type="term" value="F:calcium-dependent phospholipid binding"/>
    <property type="evidence" value="ECO:0007669"/>
    <property type="project" value="UniProtKB-KW"/>
</dbReference>
<dbReference type="InterPro" id="IPR001464">
    <property type="entry name" value="Annexin"/>
</dbReference>
<proteinExistence type="inferred from homology"/>
<dbReference type="GeneTree" id="ENSGT00940000166789"/>
<keyword evidence="3 6" id="KW-0106">Calcium</keyword>
<sequence>MNIMTLHCYCLQHIETMQRWGMPGSGAPIYQLGSTRRTNSLYAAGILPQEQFAEERTKIHQIYTSSFTNNTSAAVTGSTPAEMGNCQPTIFPYEEFDVVADIKAIRKACKGLGTDEKAIIEILANRSWTQRQDIKQAYYDKYDDELVDVLKSELSGNFEKAILAMLDPPVIYAVKELRKAMKGPGTDEDVLVEILCTATNADIALFKECYFQVHERDLEADIEGDTSGDVRNLLTALLQGNRDESYEVDEELAEQDATSLFEAGEGCFGTDESTFSYILASRNYLQLQATFKIYEQLSGTEILDAIDNETSGTLKKCYTALVRVAKNPQLYFARRLNDAMKGAGTDEDTLIRIIVCRSEFDLETIKEMYLEKYDVSLKDALRDECSGDFKRLLLAICH</sequence>
<evidence type="ECO:0000256" key="5">
    <source>
        <dbReference type="ARBA" id="ARBA00023302"/>
    </source>
</evidence>
<dbReference type="GO" id="GO:0005886">
    <property type="term" value="C:plasma membrane"/>
    <property type="evidence" value="ECO:0007669"/>
    <property type="project" value="TreeGrafter"/>
</dbReference>
<dbReference type="GO" id="GO:0005509">
    <property type="term" value="F:calcium ion binding"/>
    <property type="evidence" value="ECO:0007669"/>
    <property type="project" value="InterPro"/>
</dbReference>
<reference evidence="7" key="2">
    <citation type="submission" date="2025-09" db="UniProtKB">
        <authorList>
            <consortium name="Ensembl"/>
        </authorList>
    </citation>
    <scope>IDENTIFICATION</scope>
</reference>
<evidence type="ECO:0000256" key="4">
    <source>
        <dbReference type="ARBA" id="ARBA00023216"/>
    </source>
</evidence>
<evidence type="ECO:0000256" key="6">
    <source>
        <dbReference type="RuleBase" id="RU003540"/>
    </source>
</evidence>
<keyword evidence="5 6" id="KW-0111">Calcium/phospholipid-binding</keyword>
<comment type="domain">
    <text evidence="6">A pair of annexin repeats may form one binding site for calcium and phospholipid.</text>
</comment>
<evidence type="ECO:0000313" key="7">
    <source>
        <dbReference type="Ensembl" id="ENSAPOP00000011454.1"/>
    </source>
</evidence>
<dbReference type="PANTHER" id="PTHR10502">
    <property type="entry name" value="ANNEXIN"/>
    <property type="match status" value="1"/>
</dbReference>
<dbReference type="FunFam" id="1.10.220.10:FF:000018">
    <property type="entry name" value="Annexin"/>
    <property type="match status" value="1"/>
</dbReference>
<dbReference type="STRING" id="80966.ENSAPOP00000011454"/>